<evidence type="ECO:0000256" key="3">
    <source>
        <dbReference type="ARBA" id="ARBA00022777"/>
    </source>
</evidence>
<dbReference type="Gene3D" id="1.10.1070.20">
    <property type="match status" value="1"/>
</dbReference>
<evidence type="ECO:0000256" key="2">
    <source>
        <dbReference type="ARBA" id="ARBA00022679"/>
    </source>
</evidence>
<dbReference type="InterPro" id="IPR012893">
    <property type="entry name" value="HipA-like_C"/>
</dbReference>
<evidence type="ECO:0000256" key="1">
    <source>
        <dbReference type="ARBA" id="ARBA00010164"/>
    </source>
</evidence>
<dbReference type="EMBL" id="QBKG01000001">
    <property type="protein sequence ID" value="PTX08816.1"/>
    <property type="molecule type" value="Genomic_DNA"/>
</dbReference>
<dbReference type="RefSeq" id="WP_107780985.1">
    <property type="nucleotide sequence ID" value="NZ_QBKG01000001.1"/>
</dbReference>
<dbReference type="GO" id="GO:0005829">
    <property type="term" value="C:cytosol"/>
    <property type="evidence" value="ECO:0007669"/>
    <property type="project" value="TreeGrafter"/>
</dbReference>
<dbReference type="Proteomes" id="UP000243985">
    <property type="component" value="Unassembled WGS sequence"/>
</dbReference>
<keyword evidence="3 5" id="KW-0418">Kinase</keyword>
<dbReference type="GO" id="GO:0004674">
    <property type="term" value="F:protein serine/threonine kinase activity"/>
    <property type="evidence" value="ECO:0007669"/>
    <property type="project" value="TreeGrafter"/>
</dbReference>
<protein>
    <submittedName>
        <fullName evidence="5">Serine/threonine-protein kinase HipA</fullName>
    </submittedName>
</protein>
<dbReference type="PANTHER" id="PTHR37419:SF1">
    <property type="entry name" value="SERINE_THREONINE-PROTEIN KINASE TOXIN HIPA"/>
    <property type="match status" value="1"/>
</dbReference>
<evidence type="ECO:0000313" key="6">
    <source>
        <dbReference type="Proteomes" id="UP000243985"/>
    </source>
</evidence>
<sequence length="317" mass="35277">MKTLNVCPCTLSEGYHSYSPEALQRLFGGEKVSPQLSFSLKTPKGKGIPASLSISGYQEKYGLRLQGNTLVLNEQEGRSTHILKPISEMPKNEAFAPANEHLTMQIAQQVFGIETAESALVFFADGTPAYLTKRFDVAPNGQRYAVEDFASLLGKTPQTHGTDYKYTGAYSDLFAVLKQYATDWQTESQKLFALILFNYLFSNGDAHLKNFSLIARQQGQFTLSPAYDLLNTALHIEDPPFALKDGLYPAAQGKLIQQFYQLGEKVGLAATTVSALISKLTSQSEQVLSLVARSFLSERLKRSYIQYYQRRVKKLAN</sequence>
<evidence type="ECO:0000259" key="4">
    <source>
        <dbReference type="Pfam" id="PF07804"/>
    </source>
</evidence>
<dbReference type="GeneID" id="84579883"/>
<keyword evidence="2" id="KW-0808">Transferase</keyword>
<comment type="caution">
    <text evidence="5">The sequence shown here is derived from an EMBL/GenBank/DDBJ whole genome shotgun (WGS) entry which is preliminary data.</text>
</comment>
<name>A0A2T5XZ73_9FLAO</name>
<evidence type="ECO:0000313" key="5">
    <source>
        <dbReference type="EMBL" id="PTX08816.1"/>
    </source>
</evidence>
<organism evidence="5 6">
    <name type="scientific">Capnocytophaga leadbetteri</name>
    <dbReference type="NCBI Taxonomy" id="327575"/>
    <lineage>
        <taxon>Bacteria</taxon>
        <taxon>Pseudomonadati</taxon>
        <taxon>Bacteroidota</taxon>
        <taxon>Flavobacteriia</taxon>
        <taxon>Flavobacteriales</taxon>
        <taxon>Flavobacteriaceae</taxon>
        <taxon>Capnocytophaga</taxon>
    </lineage>
</organism>
<comment type="similarity">
    <text evidence="1">Belongs to the HipA Ser/Thr kinase family.</text>
</comment>
<proteinExistence type="inferred from homology"/>
<dbReference type="InterPro" id="IPR052028">
    <property type="entry name" value="HipA_Ser/Thr_kinase"/>
</dbReference>
<dbReference type="Pfam" id="PF07804">
    <property type="entry name" value="HipA_C"/>
    <property type="match status" value="1"/>
</dbReference>
<dbReference type="PANTHER" id="PTHR37419">
    <property type="entry name" value="SERINE/THREONINE-PROTEIN KINASE TOXIN HIPA"/>
    <property type="match status" value="1"/>
</dbReference>
<feature type="domain" description="HipA-like C-terminal" evidence="4">
    <location>
        <begin position="52"/>
        <end position="286"/>
    </location>
</feature>
<reference evidence="5 6" key="1">
    <citation type="submission" date="2018-04" db="EMBL/GenBank/DDBJ databases">
        <title>Genomic Encyclopedia of Archaeal and Bacterial Type Strains, Phase II (KMG-II): from individual species to whole genera.</title>
        <authorList>
            <person name="Goeker M."/>
        </authorList>
    </citation>
    <scope>NUCLEOTIDE SEQUENCE [LARGE SCALE GENOMIC DNA]</scope>
    <source>
        <strain evidence="5 6">DSM 22902</strain>
    </source>
</reference>
<dbReference type="AlphaFoldDB" id="A0A2T5XZ73"/>
<gene>
    <name evidence="5" type="ORF">C8P65_101485</name>
</gene>
<accession>A0A2T5XZ73</accession>